<feature type="signal peptide" evidence="4">
    <location>
        <begin position="1"/>
        <end position="15"/>
    </location>
</feature>
<dbReference type="PANTHER" id="PTHR35527:SF2">
    <property type="entry name" value="HYDROLASE"/>
    <property type="match status" value="1"/>
</dbReference>
<evidence type="ECO:0000256" key="1">
    <source>
        <dbReference type="ARBA" id="ARBA00006625"/>
    </source>
</evidence>
<evidence type="ECO:0000259" key="5">
    <source>
        <dbReference type="Pfam" id="PF02275"/>
    </source>
</evidence>
<keyword evidence="3" id="KW-0472">Membrane</keyword>
<dbReference type="InterPro" id="IPR029055">
    <property type="entry name" value="Ntn_hydrolases_N"/>
</dbReference>
<feature type="domain" description="Choloylglycine hydrolase/NAAA C-terminal" evidence="5">
    <location>
        <begin position="418"/>
        <end position="600"/>
    </location>
</feature>
<dbReference type="STRING" id="1202772.A0A1V9YY34"/>
<dbReference type="EMBL" id="JNBR01000595">
    <property type="protein sequence ID" value="OQR90635.1"/>
    <property type="molecule type" value="Genomic_DNA"/>
</dbReference>
<dbReference type="GO" id="GO:0008233">
    <property type="term" value="F:peptidase activity"/>
    <property type="evidence" value="ECO:0007669"/>
    <property type="project" value="UniProtKB-KW"/>
</dbReference>
<keyword evidence="2" id="KW-0378">Hydrolase</keyword>
<organism evidence="6 7">
    <name type="scientific">Achlya hypogyna</name>
    <name type="common">Oomycete</name>
    <name type="synonym">Protoachlya hypogyna</name>
    <dbReference type="NCBI Taxonomy" id="1202772"/>
    <lineage>
        <taxon>Eukaryota</taxon>
        <taxon>Sar</taxon>
        <taxon>Stramenopiles</taxon>
        <taxon>Oomycota</taxon>
        <taxon>Saprolegniomycetes</taxon>
        <taxon>Saprolegniales</taxon>
        <taxon>Achlyaceae</taxon>
        <taxon>Achlya</taxon>
    </lineage>
</organism>
<evidence type="ECO:0000256" key="3">
    <source>
        <dbReference type="SAM" id="Phobius"/>
    </source>
</evidence>
<feature type="transmembrane region" description="Helical" evidence="3">
    <location>
        <begin position="779"/>
        <end position="800"/>
    </location>
</feature>
<dbReference type="PROSITE" id="PS51257">
    <property type="entry name" value="PROKAR_LIPOPROTEIN"/>
    <property type="match status" value="1"/>
</dbReference>
<name>A0A1V9YY34_ACHHY</name>
<dbReference type="Gene3D" id="3.60.60.10">
    <property type="entry name" value="Penicillin V Acylase, Chain A"/>
    <property type="match status" value="2"/>
</dbReference>
<reference evidence="6 7" key="1">
    <citation type="journal article" date="2014" name="Genome Biol. Evol.">
        <title>The secreted proteins of Achlya hypogyna and Thraustotheca clavata identify the ancestral oomycete secretome and reveal gene acquisitions by horizontal gene transfer.</title>
        <authorList>
            <person name="Misner I."/>
            <person name="Blouin N."/>
            <person name="Leonard G."/>
            <person name="Richards T.A."/>
            <person name="Lane C.E."/>
        </authorList>
    </citation>
    <scope>NUCLEOTIDE SEQUENCE [LARGE SCALE GENOMIC DNA]</scope>
    <source>
        <strain evidence="6 7">ATCC 48635</strain>
    </source>
</reference>
<comment type="similarity">
    <text evidence="1">Belongs to the peptidase C59 family.</text>
</comment>
<protein>
    <submittedName>
        <fullName evidence="6">Cysteine protease family C59</fullName>
    </submittedName>
</protein>
<dbReference type="SUPFAM" id="SSF56235">
    <property type="entry name" value="N-terminal nucleophile aminohydrolases (Ntn hydrolases)"/>
    <property type="match status" value="2"/>
</dbReference>
<accession>A0A1V9YY34</accession>
<keyword evidence="4" id="KW-0732">Signal</keyword>
<evidence type="ECO:0000256" key="2">
    <source>
        <dbReference type="ARBA" id="ARBA00022801"/>
    </source>
</evidence>
<feature type="domain" description="Choloylglycine hydrolase/NAAA C-terminal" evidence="5">
    <location>
        <begin position="22"/>
        <end position="210"/>
    </location>
</feature>
<dbReference type="InterPro" id="IPR052193">
    <property type="entry name" value="Peptidase_C59"/>
</dbReference>
<proteinExistence type="inferred from homology"/>
<keyword evidence="3" id="KW-1133">Transmembrane helix</keyword>
<dbReference type="Proteomes" id="UP000243579">
    <property type="component" value="Unassembled WGS sequence"/>
</dbReference>
<dbReference type="InterPro" id="IPR029132">
    <property type="entry name" value="CBAH/NAAA_C"/>
</dbReference>
<evidence type="ECO:0000256" key="4">
    <source>
        <dbReference type="SAM" id="SignalP"/>
    </source>
</evidence>
<dbReference type="PANTHER" id="PTHR35527">
    <property type="entry name" value="CHOLOYLGLYCINE HYDROLASE"/>
    <property type="match status" value="1"/>
</dbReference>
<feature type="chain" id="PRO_5012031715" evidence="4">
    <location>
        <begin position="16"/>
        <end position="815"/>
    </location>
</feature>
<evidence type="ECO:0000313" key="7">
    <source>
        <dbReference type="Proteomes" id="UP000243579"/>
    </source>
</evidence>
<dbReference type="Pfam" id="PF02275">
    <property type="entry name" value="CBAH"/>
    <property type="match status" value="2"/>
</dbReference>
<gene>
    <name evidence="6" type="ORF">ACHHYP_05355</name>
</gene>
<dbReference type="OrthoDB" id="63199at2759"/>
<sequence>MRLWPLFLAPAVVSACSDFRLNAAQIVSARTMDFNIDLQSTLEIVPRFTLIQEPLAKNCPACPDYGWRSTHGFVALNMLGINVATDGLNEAGLSAAWLYLPGTRYAAPNLTDPRPIVTSAISYILGHYATAAEVRTGLTSVQIAEVNTGLSKLIGAEAAELDTLPLHISVHDAHGESLVIEFLNGEMLIHDNPAGVMTNEPRFENHLAQVAAHGLNGSLPGGYDSNARFLRLSLLNHFATLPYIANTSYNQSTPEQASISAALHLIDTVTIPEAAQHRGGSTQFSVVRDHGERKLYVKSTQNQLLRMVDLAAIDFESPRNRKSIPVTFGNWFLNVTADVLASTGHSRDMPPRSIVQAALRSPTHTALHQLDATSTEASHGVTFALGTIVGMAMMAIANVAIANYRRYNEFLLHGPTADVVSGRTMDFQIDLDSTIEIVPRATLVQEPIVKNCPDCPDYAWSTTYGFVGFNMFGINVATDGLNEAGLSAAWLYLYATEYPIVDANDPRPVVASLVTYILGNFATTDDVRAGLAEVQIAEFDPVLGNLFSHGARESRYPLHVAVHDAAGKSLVIEFLNGTMVISDNPGGIMTNDPPLREQLAAVAAHTDGSLPGGYASQARYLRLAELNRLAKETYAPTTSYAAATPEQASISLALHFLDAVTIPEPAQAGGDATQFSVVRDHKRRKLFLQSTQNQLLRTVDFAQIDFNDPRQRRSLPVTFGAWFVDVTQDVLASSARSMDMPPRSLVEAKLRGLTQQTTALHASLDALPYARPDRSVTSFLMGAVVGLACAVVGVVCYMAYRHRLETRGKEYVRLA</sequence>
<dbReference type="GO" id="GO:0006508">
    <property type="term" value="P:proteolysis"/>
    <property type="evidence" value="ECO:0007669"/>
    <property type="project" value="UniProtKB-KW"/>
</dbReference>
<keyword evidence="6" id="KW-0645">Protease</keyword>
<evidence type="ECO:0000313" key="6">
    <source>
        <dbReference type="EMBL" id="OQR90635.1"/>
    </source>
</evidence>
<comment type="caution">
    <text evidence="6">The sequence shown here is derived from an EMBL/GenBank/DDBJ whole genome shotgun (WGS) entry which is preliminary data.</text>
</comment>
<keyword evidence="7" id="KW-1185">Reference proteome</keyword>
<keyword evidence="3" id="KW-0812">Transmembrane</keyword>
<dbReference type="AlphaFoldDB" id="A0A1V9YY34"/>